<feature type="domain" description="Cupin type-2" evidence="1">
    <location>
        <begin position="83"/>
        <end position="144"/>
    </location>
</feature>
<dbReference type="InterPro" id="IPR013096">
    <property type="entry name" value="Cupin_2"/>
</dbReference>
<dbReference type="AlphaFoldDB" id="A0A645HKE8"/>
<dbReference type="EMBL" id="VSSQ01095301">
    <property type="protein sequence ID" value="MPN39467.1"/>
    <property type="molecule type" value="Genomic_DNA"/>
</dbReference>
<evidence type="ECO:0000259" key="1">
    <source>
        <dbReference type="Pfam" id="PF07883"/>
    </source>
</evidence>
<dbReference type="PANTHER" id="PTHR43698">
    <property type="entry name" value="RIBD C-TERMINAL DOMAIN CONTAINING PROTEIN"/>
    <property type="match status" value="1"/>
</dbReference>
<evidence type="ECO:0000313" key="2">
    <source>
        <dbReference type="EMBL" id="MPN39467.1"/>
    </source>
</evidence>
<dbReference type="Pfam" id="PF07883">
    <property type="entry name" value="Cupin_2"/>
    <property type="match status" value="1"/>
</dbReference>
<proteinExistence type="predicted"/>
<organism evidence="2">
    <name type="scientific">bioreactor metagenome</name>
    <dbReference type="NCBI Taxonomy" id="1076179"/>
    <lineage>
        <taxon>unclassified sequences</taxon>
        <taxon>metagenomes</taxon>
        <taxon>ecological metagenomes</taxon>
    </lineage>
</organism>
<dbReference type="InterPro" id="IPR011051">
    <property type="entry name" value="RmlC_Cupin_sf"/>
</dbReference>
<dbReference type="InterPro" id="IPR029032">
    <property type="entry name" value="AhpD-like"/>
</dbReference>
<dbReference type="InterPro" id="IPR047263">
    <property type="entry name" value="HNL-like_cupin"/>
</dbReference>
<gene>
    <name evidence="2" type="ORF">SDC9_186995</name>
</gene>
<reference evidence="2" key="1">
    <citation type="submission" date="2019-08" db="EMBL/GenBank/DDBJ databases">
        <authorList>
            <person name="Kucharzyk K."/>
            <person name="Murdoch R.W."/>
            <person name="Higgins S."/>
            <person name="Loffler F."/>
        </authorList>
    </citation>
    <scope>NUCLEOTIDE SEQUENCE</scope>
</reference>
<dbReference type="PANTHER" id="PTHR43698:SF1">
    <property type="entry name" value="BLL4564 PROTEIN"/>
    <property type="match status" value="1"/>
</dbReference>
<dbReference type="CDD" id="cd02233">
    <property type="entry name" value="cupin_HNL-like"/>
    <property type="match status" value="1"/>
</dbReference>
<dbReference type="SUPFAM" id="SSF69118">
    <property type="entry name" value="AhpD-like"/>
    <property type="match status" value="1"/>
</dbReference>
<accession>A0A645HKE8</accession>
<dbReference type="SUPFAM" id="SSF51182">
    <property type="entry name" value="RmlC-like cupins"/>
    <property type="match status" value="1"/>
</dbReference>
<protein>
    <recommendedName>
        <fullName evidence="1">Cupin type-2 domain-containing protein</fullName>
    </recommendedName>
</protein>
<comment type="caution">
    <text evidence="2">The sequence shown here is derived from an EMBL/GenBank/DDBJ whole genome shotgun (WGS) entry which is preliminary data.</text>
</comment>
<dbReference type="InterPro" id="IPR014710">
    <property type="entry name" value="RmlC-like_jellyroll"/>
</dbReference>
<name>A0A645HKE8_9ZZZZ</name>
<dbReference type="Gene3D" id="2.60.120.10">
    <property type="entry name" value="Jelly Rolls"/>
    <property type="match status" value="1"/>
</dbReference>
<sequence length="179" mass="19535">MLGAMTGVNPQLDAHIAIGKHNGLTDAQIAEILAIAREAAIPPQASPFPVGQENTAYAQYFVGKSYLAPLTKDKRLNTPVFNVTFEPGCRNNWHKHTGGQMLIVVGGVGYYQERGQKARRLVPGDVVEIPPDVEHWHGAAPDSRFSHLAVECNPQTNRNTWLEAVSDADYQAATRPDVP</sequence>